<evidence type="ECO:0000313" key="6">
    <source>
        <dbReference type="Proteomes" id="UP000243459"/>
    </source>
</evidence>
<accession>A0A5P1FV48</accession>
<dbReference type="EMBL" id="CM007381">
    <property type="protein sequence ID" value="ONK81884.1"/>
    <property type="molecule type" value="Genomic_DNA"/>
</dbReference>
<keyword evidence="3" id="KW-0472">Membrane</keyword>
<feature type="region of interest" description="Disordered" evidence="2">
    <location>
        <begin position="152"/>
        <end position="176"/>
    </location>
</feature>
<protein>
    <recommendedName>
        <fullName evidence="4">Jacalin-type lectin domain-containing protein</fullName>
    </recommendedName>
</protein>
<keyword evidence="1" id="KW-0430">Lectin</keyword>
<proteinExistence type="predicted"/>
<dbReference type="AlphaFoldDB" id="A0A5P1FV48"/>
<evidence type="ECO:0000256" key="3">
    <source>
        <dbReference type="SAM" id="Phobius"/>
    </source>
</evidence>
<evidence type="ECO:0000313" key="5">
    <source>
        <dbReference type="EMBL" id="ONK81884.1"/>
    </source>
</evidence>
<feature type="compositionally biased region" description="Polar residues" evidence="2">
    <location>
        <begin position="152"/>
        <end position="161"/>
    </location>
</feature>
<dbReference type="SMART" id="SM00915">
    <property type="entry name" value="Jacalin"/>
    <property type="match status" value="1"/>
</dbReference>
<dbReference type="GO" id="GO:0030246">
    <property type="term" value="F:carbohydrate binding"/>
    <property type="evidence" value="ECO:0007669"/>
    <property type="project" value="UniProtKB-KW"/>
</dbReference>
<feature type="domain" description="Jacalin-type lectin" evidence="4">
    <location>
        <begin position="8"/>
        <end position="145"/>
    </location>
</feature>
<dbReference type="InterPro" id="IPR036404">
    <property type="entry name" value="Jacalin-like_lectin_dom_sf"/>
</dbReference>
<dbReference type="Pfam" id="PF01419">
    <property type="entry name" value="Jacalin"/>
    <property type="match status" value="1"/>
</dbReference>
<dbReference type="Proteomes" id="UP000243459">
    <property type="component" value="Chromosome 1"/>
</dbReference>
<dbReference type="PROSITE" id="PS51752">
    <property type="entry name" value="JACALIN_LECTIN"/>
    <property type="match status" value="1"/>
</dbReference>
<evidence type="ECO:0000256" key="1">
    <source>
        <dbReference type="ARBA" id="ARBA00022734"/>
    </source>
</evidence>
<dbReference type="PANTHER" id="PTHR47293">
    <property type="entry name" value="JACALIN-RELATED LECTIN 3"/>
    <property type="match status" value="1"/>
</dbReference>
<dbReference type="Gene3D" id="2.100.10.30">
    <property type="entry name" value="Jacalin-like lectin domain"/>
    <property type="match status" value="1"/>
</dbReference>
<dbReference type="InterPro" id="IPR001229">
    <property type="entry name" value="Jacalin-like_lectin_dom"/>
</dbReference>
<sequence>MEDGDRIYIKAGPAGSWQGQAWDDGVFHSVATIFLTYTAFGIVSIQFAYADERGNRRLSLRRGGAGGTSFETIQITGPITSVSGYYWNHVTSLVIDAGGVRHGPYGSAFGRGTEFSFGASGTCIRGFHGCSDGDVLRSIGVYIDSATTSRMRASPSSSTKLLQAPKEESESPDVRA</sequence>
<evidence type="ECO:0000259" key="4">
    <source>
        <dbReference type="PROSITE" id="PS51752"/>
    </source>
</evidence>
<name>A0A5P1FV48_ASPOF</name>
<dbReference type="SUPFAM" id="SSF51101">
    <property type="entry name" value="Mannose-binding lectins"/>
    <property type="match status" value="1"/>
</dbReference>
<feature type="transmembrane region" description="Helical" evidence="3">
    <location>
        <begin position="26"/>
        <end position="49"/>
    </location>
</feature>
<dbReference type="PANTHER" id="PTHR47293:SF15">
    <property type="entry name" value="JACALIN-RELATED LECTIN 19"/>
    <property type="match status" value="1"/>
</dbReference>
<feature type="compositionally biased region" description="Basic and acidic residues" evidence="2">
    <location>
        <begin position="165"/>
        <end position="176"/>
    </location>
</feature>
<dbReference type="Gramene" id="ONK81884">
    <property type="protein sequence ID" value="ONK81884"/>
    <property type="gene ID" value="A4U43_C01F33850"/>
</dbReference>
<reference evidence="6" key="1">
    <citation type="journal article" date="2017" name="Nat. Commun.">
        <title>The asparagus genome sheds light on the origin and evolution of a young Y chromosome.</title>
        <authorList>
            <person name="Harkess A."/>
            <person name="Zhou J."/>
            <person name="Xu C."/>
            <person name="Bowers J.E."/>
            <person name="Van der Hulst R."/>
            <person name="Ayyampalayam S."/>
            <person name="Mercati F."/>
            <person name="Riccardi P."/>
            <person name="McKain M.R."/>
            <person name="Kakrana A."/>
            <person name="Tang H."/>
            <person name="Ray J."/>
            <person name="Groenendijk J."/>
            <person name="Arikit S."/>
            <person name="Mathioni S.M."/>
            <person name="Nakano M."/>
            <person name="Shan H."/>
            <person name="Telgmann-Rauber A."/>
            <person name="Kanno A."/>
            <person name="Yue Z."/>
            <person name="Chen H."/>
            <person name="Li W."/>
            <person name="Chen Y."/>
            <person name="Xu X."/>
            <person name="Zhang Y."/>
            <person name="Luo S."/>
            <person name="Chen H."/>
            <person name="Gao J."/>
            <person name="Mao Z."/>
            <person name="Pires J.C."/>
            <person name="Luo M."/>
            <person name="Kudrna D."/>
            <person name="Wing R.A."/>
            <person name="Meyers B.C."/>
            <person name="Yi K."/>
            <person name="Kong H."/>
            <person name="Lavrijsen P."/>
            <person name="Sunseri F."/>
            <person name="Falavigna A."/>
            <person name="Ye Y."/>
            <person name="Leebens-Mack J.H."/>
            <person name="Chen G."/>
        </authorList>
    </citation>
    <scope>NUCLEOTIDE SEQUENCE [LARGE SCALE GENOMIC DNA]</scope>
    <source>
        <strain evidence="6">cv. DH0086</strain>
    </source>
</reference>
<organism evidence="5 6">
    <name type="scientific">Asparagus officinalis</name>
    <name type="common">Garden asparagus</name>
    <dbReference type="NCBI Taxonomy" id="4686"/>
    <lineage>
        <taxon>Eukaryota</taxon>
        <taxon>Viridiplantae</taxon>
        <taxon>Streptophyta</taxon>
        <taxon>Embryophyta</taxon>
        <taxon>Tracheophyta</taxon>
        <taxon>Spermatophyta</taxon>
        <taxon>Magnoliopsida</taxon>
        <taxon>Liliopsida</taxon>
        <taxon>Asparagales</taxon>
        <taxon>Asparagaceae</taxon>
        <taxon>Asparagoideae</taxon>
        <taxon>Asparagus</taxon>
    </lineage>
</organism>
<evidence type="ECO:0000256" key="2">
    <source>
        <dbReference type="SAM" id="MobiDB-lite"/>
    </source>
</evidence>
<keyword evidence="3" id="KW-1133">Transmembrane helix</keyword>
<keyword evidence="3" id="KW-0812">Transmembrane</keyword>
<keyword evidence="6" id="KW-1185">Reference proteome</keyword>
<dbReference type="OMA" id="HESEYIT"/>
<gene>
    <name evidence="5" type="ORF">A4U43_C01F33850</name>
</gene>